<dbReference type="RefSeq" id="WP_124868928.1">
    <property type="nucleotide sequence ID" value="NZ_RQJO01000007.1"/>
</dbReference>
<comment type="caution">
    <text evidence="1">The sequence shown here is derived from an EMBL/GenBank/DDBJ whole genome shotgun (WGS) entry which is preliminary data.</text>
</comment>
<reference evidence="1 2" key="1">
    <citation type="submission" date="2018-11" db="EMBL/GenBank/DDBJ databases">
        <authorList>
            <person name="Zhou Z."/>
            <person name="Wang G."/>
        </authorList>
    </citation>
    <scope>NUCLEOTIDE SEQUENCE [LARGE SCALE GENOMIC DNA]</scope>
    <source>
        <strain evidence="1 2">KCTC52004</strain>
    </source>
</reference>
<accession>A0A3P1BZJ8</accession>
<dbReference type="OrthoDB" id="962882at2"/>
<evidence type="ECO:0000313" key="2">
    <source>
        <dbReference type="Proteomes" id="UP000271925"/>
    </source>
</evidence>
<proteinExistence type="predicted"/>
<gene>
    <name evidence="1" type="ORF">EHT25_00325</name>
</gene>
<protein>
    <submittedName>
        <fullName evidence="1">Uncharacterized protein</fullName>
    </submittedName>
</protein>
<dbReference type="Proteomes" id="UP000271925">
    <property type="component" value="Unassembled WGS sequence"/>
</dbReference>
<name>A0A3P1BZJ8_9BACT</name>
<dbReference type="EMBL" id="RQJO01000007">
    <property type="protein sequence ID" value="RRB06286.1"/>
    <property type="molecule type" value="Genomic_DNA"/>
</dbReference>
<organism evidence="1 2">
    <name type="scientific">Larkinella rosea</name>
    <dbReference type="NCBI Taxonomy" id="2025312"/>
    <lineage>
        <taxon>Bacteria</taxon>
        <taxon>Pseudomonadati</taxon>
        <taxon>Bacteroidota</taxon>
        <taxon>Cytophagia</taxon>
        <taxon>Cytophagales</taxon>
        <taxon>Spirosomataceae</taxon>
        <taxon>Larkinella</taxon>
    </lineage>
</organism>
<dbReference type="AlphaFoldDB" id="A0A3P1BZJ8"/>
<sequence>MIKAFKEALENGQIQPVVWPDGKPFVIDGVTYYQANNSGIDMAMGRFHSLGDLLRKHDSLKLSDEMLTTAIVAMKDQIRTAMARLSEEPEEAEDTIRFALTTIERMQQRREFGMDIAQVYELAAIWFFSEQEDPAVVDSELNRQKIAAWMQHPMLYAFFLSRPLSHFVPSQRLASEDTLSFINKLNLQELLDWKITLLKSPQFGLTPATIRIIELRVETLLAWTGLIDVLLRSTTATSPDGSEMSAEKPPK</sequence>
<evidence type="ECO:0000313" key="1">
    <source>
        <dbReference type="EMBL" id="RRB06286.1"/>
    </source>
</evidence>
<keyword evidence="2" id="KW-1185">Reference proteome</keyword>